<dbReference type="EMBL" id="AFYH01122475">
    <property type="status" value="NOT_ANNOTATED_CDS"/>
    <property type="molecule type" value="Genomic_DNA"/>
</dbReference>
<dbReference type="GO" id="GO:0002693">
    <property type="term" value="P:positive regulation of cellular extravasation"/>
    <property type="evidence" value="ECO:0007669"/>
    <property type="project" value="TreeGrafter"/>
</dbReference>
<keyword evidence="1" id="KW-0175">Coiled coil</keyword>
<reference evidence="3" key="3">
    <citation type="submission" date="2025-09" db="UniProtKB">
        <authorList>
            <consortium name="Ensembl"/>
        </authorList>
    </citation>
    <scope>IDENTIFICATION</scope>
</reference>
<dbReference type="Pfam" id="PF06637">
    <property type="entry name" value="PV-1"/>
    <property type="match status" value="1"/>
</dbReference>
<dbReference type="PANTHER" id="PTHR21687">
    <property type="entry name" value="PLASMALEMMA VESICLE-ASSOCIATED PROTEIN"/>
    <property type="match status" value="1"/>
</dbReference>
<feature type="coiled-coil region" evidence="1">
    <location>
        <begin position="65"/>
        <end position="99"/>
    </location>
</feature>
<name>H3A6R5_LATCH</name>
<dbReference type="SUPFAM" id="SSF90257">
    <property type="entry name" value="Myosin rod fragments"/>
    <property type="match status" value="1"/>
</dbReference>
<protein>
    <submittedName>
        <fullName evidence="3">Plasmalemma vesicle associated protein</fullName>
    </submittedName>
</protein>
<dbReference type="FunCoup" id="H3A6R5">
    <property type="interactions" value="14"/>
</dbReference>
<dbReference type="RefSeq" id="XP_006001675.1">
    <property type="nucleotide sequence ID" value="XM_006001613.2"/>
</dbReference>
<dbReference type="HOGENOM" id="CLU_032393_0_0_1"/>
<proteinExistence type="predicted"/>
<dbReference type="EMBL" id="AFYH01122474">
    <property type="status" value="NOT_ANNOTATED_CDS"/>
    <property type="molecule type" value="Genomic_DNA"/>
</dbReference>
<dbReference type="OrthoDB" id="9944409at2759"/>
<feature type="coiled-coil region" evidence="1">
    <location>
        <begin position="332"/>
        <end position="370"/>
    </location>
</feature>
<reference evidence="3" key="2">
    <citation type="submission" date="2025-08" db="UniProtKB">
        <authorList>
            <consortium name="Ensembl"/>
        </authorList>
    </citation>
    <scope>IDENTIFICATION</scope>
</reference>
<dbReference type="InParanoid" id="H3A6R5"/>
<evidence type="ECO:0000313" key="4">
    <source>
        <dbReference type="Proteomes" id="UP000008672"/>
    </source>
</evidence>
<dbReference type="KEGG" id="lcm:102358074"/>
<organism evidence="3 4">
    <name type="scientific">Latimeria chalumnae</name>
    <name type="common">Coelacanth</name>
    <dbReference type="NCBI Taxonomy" id="7897"/>
    <lineage>
        <taxon>Eukaryota</taxon>
        <taxon>Metazoa</taxon>
        <taxon>Chordata</taxon>
        <taxon>Craniata</taxon>
        <taxon>Vertebrata</taxon>
        <taxon>Euteleostomi</taxon>
        <taxon>Coelacanthiformes</taxon>
        <taxon>Coelacanthidae</taxon>
        <taxon>Latimeria</taxon>
    </lineage>
</organism>
<keyword evidence="2" id="KW-0472">Membrane</keyword>
<dbReference type="eggNOG" id="ENOG502S1PR">
    <property type="taxonomic scope" value="Eukaryota"/>
</dbReference>
<sequence length="441" mass="50949">MYNHRYAMAKFGLQSKDIQKPKEKGCGFYLKYFFCFASLIQFLIILGLVLFMVYGNTQTSTDHRIENLEQKASNMNIKIKELKNQNHNLTIELNATRTQRNYLNWKLEHTNKALQEVNSTAIFYAAYIRDVAGKLDRIKKAVDSASDCNMKINANTLQLHMDLSRCKTDLETTRKQLITTNATYAILSTSFQQKQSESDQCRLKQFELNQQKGDLISQMDSFKQKCSNISEYFNTTVSTLKAEMQKSSLFIRNPTTGSNSLQLYNFLNDSFLSRFARMEENIKNEALKNSRLGVEKESYRKRYEECNRIRSRMAFDNQNRLSIYEKARDAELSKELVEKQTLRNEKEDLNKQLQEKVRSMNLLSKDLQALNASLARCKNPTGSMDSTFPIVPFPSLGRTSGYSGNIFPGNSDTVLKSLSDMAKQLDEQQKKKDSPLFQLWN</sequence>
<evidence type="ECO:0000256" key="2">
    <source>
        <dbReference type="SAM" id="Phobius"/>
    </source>
</evidence>
<dbReference type="Bgee" id="ENSLACG00000004745">
    <property type="expression patterns" value="Expressed in chordate pharynx and 6 other cell types or tissues"/>
</dbReference>
<dbReference type="PANTHER" id="PTHR21687:SF5">
    <property type="entry name" value="PLASMALEMMA VESICLE-ASSOCIATED PROTEIN"/>
    <property type="match status" value="1"/>
</dbReference>
<dbReference type="GO" id="GO:0043114">
    <property type="term" value="P:regulation of vascular permeability"/>
    <property type="evidence" value="ECO:0007669"/>
    <property type="project" value="TreeGrafter"/>
</dbReference>
<dbReference type="OMA" id="FYMKYFF"/>
<dbReference type="CTD" id="570276"/>
<keyword evidence="2" id="KW-1133">Transmembrane helix</keyword>
<dbReference type="STRING" id="7897.ENSLACP00000005336"/>
<evidence type="ECO:0000313" key="3">
    <source>
        <dbReference type="Ensembl" id="ENSLACP00000005336.1"/>
    </source>
</evidence>
<keyword evidence="2" id="KW-0812">Transmembrane</keyword>
<dbReference type="Ensembl" id="ENSLACT00000005383.1">
    <property type="protein sequence ID" value="ENSLACP00000005336.1"/>
    <property type="gene ID" value="ENSLACG00000004745.1"/>
</dbReference>
<dbReference type="AlphaFoldDB" id="H3A6R5"/>
<evidence type="ECO:0000256" key="1">
    <source>
        <dbReference type="SAM" id="Coils"/>
    </source>
</evidence>
<dbReference type="GeneTree" id="ENSGT00390000006166"/>
<gene>
    <name evidence="3" type="primary">PLVAPB</name>
</gene>
<dbReference type="InterPro" id="IPR009538">
    <property type="entry name" value="PV-1"/>
</dbReference>
<feature type="transmembrane region" description="Helical" evidence="2">
    <location>
        <begin position="29"/>
        <end position="54"/>
    </location>
</feature>
<dbReference type="Proteomes" id="UP000008672">
    <property type="component" value="Unassembled WGS sequence"/>
</dbReference>
<dbReference type="GeneID" id="102358074"/>
<reference evidence="4" key="1">
    <citation type="submission" date="2011-08" db="EMBL/GenBank/DDBJ databases">
        <title>The draft genome of Latimeria chalumnae.</title>
        <authorList>
            <person name="Di Palma F."/>
            <person name="Alfoldi J."/>
            <person name="Johnson J."/>
            <person name="Berlin A."/>
            <person name="Gnerre S."/>
            <person name="Jaffe D."/>
            <person name="MacCallum I."/>
            <person name="Young S."/>
            <person name="Walker B.J."/>
            <person name="Lander E."/>
            <person name="Lindblad-Toh K."/>
        </authorList>
    </citation>
    <scope>NUCLEOTIDE SEQUENCE [LARGE SCALE GENOMIC DNA]</scope>
    <source>
        <strain evidence="4">Wild caught</strain>
    </source>
</reference>
<keyword evidence="4" id="KW-1185">Reference proteome</keyword>
<dbReference type="EMBL" id="AFYH01122476">
    <property type="status" value="NOT_ANNOTATED_CDS"/>
    <property type="molecule type" value="Genomic_DNA"/>
</dbReference>
<accession>H3A6R5</accession>